<gene>
    <name evidence="2" type="ORF">ACFOW6_06255</name>
</gene>
<keyword evidence="2" id="KW-0966">Cell projection</keyword>
<keyword evidence="2" id="KW-0969">Cilium</keyword>
<organism evidence="2 3">
    <name type="scientific">Fodinicurvata halophila</name>
    <dbReference type="NCBI Taxonomy" id="1419723"/>
    <lineage>
        <taxon>Bacteria</taxon>
        <taxon>Pseudomonadati</taxon>
        <taxon>Pseudomonadota</taxon>
        <taxon>Alphaproteobacteria</taxon>
        <taxon>Rhodospirillales</taxon>
        <taxon>Rhodovibrionaceae</taxon>
        <taxon>Fodinicurvata</taxon>
    </lineage>
</organism>
<evidence type="ECO:0000313" key="3">
    <source>
        <dbReference type="Proteomes" id="UP001595799"/>
    </source>
</evidence>
<protein>
    <submittedName>
        <fullName evidence="2">Flagellar assembly protein FliX</fullName>
    </submittedName>
</protein>
<feature type="region of interest" description="Disordered" evidence="1">
    <location>
        <begin position="1"/>
        <end position="73"/>
    </location>
</feature>
<feature type="compositionally biased region" description="Polar residues" evidence="1">
    <location>
        <begin position="1"/>
        <end position="13"/>
    </location>
</feature>
<evidence type="ECO:0000313" key="2">
    <source>
        <dbReference type="EMBL" id="MFC4351144.1"/>
    </source>
</evidence>
<feature type="compositionally biased region" description="Low complexity" evidence="1">
    <location>
        <begin position="20"/>
        <end position="30"/>
    </location>
</feature>
<reference evidence="3" key="1">
    <citation type="journal article" date="2019" name="Int. J. Syst. Evol. Microbiol.">
        <title>The Global Catalogue of Microorganisms (GCM) 10K type strain sequencing project: providing services to taxonomists for standard genome sequencing and annotation.</title>
        <authorList>
            <consortium name="The Broad Institute Genomics Platform"/>
            <consortium name="The Broad Institute Genome Sequencing Center for Infectious Disease"/>
            <person name="Wu L."/>
            <person name="Ma J."/>
        </authorList>
    </citation>
    <scope>NUCLEOTIDE SEQUENCE [LARGE SCALE GENOMIC DNA]</scope>
    <source>
        <strain evidence="3">CECT 8472</strain>
    </source>
</reference>
<proteinExistence type="predicted"/>
<name>A0ABV8UJ98_9PROT</name>
<dbReference type="Proteomes" id="UP001595799">
    <property type="component" value="Unassembled WGS sequence"/>
</dbReference>
<keyword evidence="2" id="KW-0282">Flagellum</keyword>
<dbReference type="EMBL" id="JBHSCW010000003">
    <property type="protein sequence ID" value="MFC4351144.1"/>
    <property type="molecule type" value="Genomic_DNA"/>
</dbReference>
<comment type="caution">
    <text evidence="2">The sequence shown here is derived from an EMBL/GenBank/DDBJ whole genome shotgun (WGS) entry which is preliminary data.</text>
</comment>
<keyword evidence="3" id="KW-1185">Reference proteome</keyword>
<sequence>MKIDSFSSTQSTGAKRRTSSGRSGDGSFSRILGDSGQSSSVNQSGPVGTVDSLLSLQEVGGGSDQRQRSHQHAKDVLDQLEELRLELLSGRLSLSLLERIGKLLADRPEDSGDPQLEGILQDIELRAAVELAKLQR</sequence>
<feature type="compositionally biased region" description="Polar residues" evidence="1">
    <location>
        <begin position="35"/>
        <end position="46"/>
    </location>
</feature>
<dbReference type="InterPro" id="IPR019704">
    <property type="entry name" value="Flagellar_assmbl_FliX_class2"/>
</dbReference>
<dbReference type="Pfam" id="PF10768">
    <property type="entry name" value="FliX"/>
    <property type="match status" value="1"/>
</dbReference>
<accession>A0ABV8UJ98</accession>
<dbReference type="RefSeq" id="WP_382421484.1">
    <property type="nucleotide sequence ID" value="NZ_JBHSCW010000003.1"/>
</dbReference>
<evidence type="ECO:0000256" key="1">
    <source>
        <dbReference type="SAM" id="MobiDB-lite"/>
    </source>
</evidence>